<evidence type="ECO:0000256" key="1">
    <source>
        <dbReference type="SAM" id="MobiDB-lite"/>
    </source>
</evidence>
<dbReference type="Gene3D" id="3.40.140.10">
    <property type="entry name" value="Cytidine Deaminase, domain 2"/>
    <property type="match status" value="1"/>
</dbReference>
<evidence type="ECO:0000259" key="2">
    <source>
        <dbReference type="Pfam" id="PF00383"/>
    </source>
</evidence>
<dbReference type="SUPFAM" id="SSF53927">
    <property type="entry name" value="Cytidine deaminase-like"/>
    <property type="match status" value="1"/>
</dbReference>
<comment type="caution">
    <text evidence="3">The sequence shown here is derived from an EMBL/GenBank/DDBJ whole genome shotgun (WGS) entry which is preliminary data.</text>
</comment>
<reference evidence="3 4" key="1">
    <citation type="submission" date="2023-01" db="EMBL/GenBank/DDBJ databases">
        <title>Analysis of 21 Apiospora genomes using comparative genomics revels a genus with tremendous synthesis potential of carbohydrate active enzymes and secondary metabolites.</title>
        <authorList>
            <person name="Sorensen T."/>
        </authorList>
    </citation>
    <scope>NUCLEOTIDE SEQUENCE [LARGE SCALE GENOMIC DNA]</scope>
    <source>
        <strain evidence="3 4">CBS 114990</strain>
    </source>
</reference>
<feature type="region of interest" description="Disordered" evidence="1">
    <location>
        <begin position="196"/>
        <end position="219"/>
    </location>
</feature>
<evidence type="ECO:0000313" key="4">
    <source>
        <dbReference type="Proteomes" id="UP001433268"/>
    </source>
</evidence>
<evidence type="ECO:0000313" key="3">
    <source>
        <dbReference type="EMBL" id="KAK8065770.1"/>
    </source>
</evidence>
<feature type="domain" description="CMP/dCMP-type deaminase" evidence="2">
    <location>
        <begin position="17"/>
        <end position="129"/>
    </location>
</feature>
<gene>
    <name evidence="3" type="ORF">PG997_012517</name>
</gene>
<sequence length="219" mass="23101">MKTDNYKNLCLAQALNSPLKYQHGCIIVKGGKVIGQGFNDIRSGFDGGALKTGQLPLSAAPRPASPAAGPTNAAAKPKNFTAYESIVGMGGGPLANTPLTMHSEMMAINSALSSSSTLAATTVSSIKPCYKLPGDTKRKRELRRGAVAAFVDRVCRAELKQGIQQGTNSLQGSEWRFEASTEQRDGAKDIVAQIGSSLSEGETAEEPELRTFSLSGRLL</sequence>
<dbReference type="RefSeq" id="XP_066662523.1">
    <property type="nucleotide sequence ID" value="XM_066816831.1"/>
</dbReference>
<name>A0ABR1V3K6_9PEZI</name>
<protein>
    <recommendedName>
        <fullName evidence="2">CMP/dCMP-type deaminase domain-containing protein</fullName>
    </recommendedName>
</protein>
<accession>A0ABR1V3K6</accession>
<dbReference type="GeneID" id="92049891"/>
<dbReference type="Pfam" id="PF00383">
    <property type="entry name" value="dCMP_cyt_deam_1"/>
    <property type="match status" value="1"/>
</dbReference>
<dbReference type="Proteomes" id="UP001433268">
    <property type="component" value="Unassembled WGS sequence"/>
</dbReference>
<organism evidence="3 4">
    <name type="scientific">Apiospora hydei</name>
    <dbReference type="NCBI Taxonomy" id="1337664"/>
    <lineage>
        <taxon>Eukaryota</taxon>
        <taxon>Fungi</taxon>
        <taxon>Dikarya</taxon>
        <taxon>Ascomycota</taxon>
        <taxon>Pezizomycotina</taxon>
        <taxon>Sordariomycetes</taxon>
        <taxon>Xylariomycetidae</taxon>
        <taxon>Amphisphaeriales</taxon>
        <taxon>Apiosporaceae</taxon>
        <taxon>Apiospora</taxon>
    </lineage>
</organism>
<dbReference type="InterPro" id="IPR016193">
    <property type="entry name" value="Cytidine_deaminase-like"/>
</dbReference>
<dbReference type="EMBL" id="JAQQWN010000009">
    <property type="protein sequence ID" value="KAK8065770.1"/>
    <property type="molecule type" value="Genomic_DNA"/>
</dbReference>
<keyword evidence="4" id="KW-1185">Reference proteome</keyword>
<proteinExistence type="predicted"/>
<dbReference type="InterPro" id="IPR002125">
    <property type="entry name" value="CMP_dCMP_dom"/>
</dbReference>